<name>A0A0K0Y0B4_9GAMM</name>
<keyword evidence="3" id="KW-1185">Reference proteome</keyword>
<reference evidence="2 3" key="1">
    <citation type="submission" date="2015-07" db="EMBL/GenBank/DDBJ databases">
        <authorList>
            <person name="Noorani M."/>
        </authorList>
    </citation>
    <scope>NUCLEOTIDE SEQUENCE [LARGE SCALE GENOMIC DNA]</scope>
    <source>
        <strain evidence="2 3">KCTC 42284</strain>
    </source>
</reference>
<keyword evidence="1" id="KW-0812">Transmembrane</keyword>
<sequence length="202" mass="22702">MPVWRVAALAGYPAIIIIALVLGQPQWRALAMPLLAIALVGPWPASLPGRALLVLTLGLALAVIAWPSLALWPPGLICLSFAAWFGVSLLPGRRPRIQQFATLALEAHQEHLPVDSDRWLRGWTWLWTLALTAFALVALLLAWQDRASLWLLWVVAGMPVLMITLLLGEHYLRRWRFPEQPRWSALYFLRTVARIQPGHLKP</sequence>
<feature type="transmembrane region" description="Helical" evidence="1">
    <location>
        <begin position="125"/>
        <end position="143"/>
    </location>
</feature>
<dbReference type="STRING" id="1579979.WM2015_3007"/>
<protein>
    <recommendedName>
        <fullName evidence="4">Ketosynthase</fullName>
    </recommendedName>
</protein>
<dbReference type="EMBL" id="CP012154">
    <property type="protein sequence ID" value="AKS43360.1"/>
    <property type="molecule type" value="Genomic_DNA"/>
</dbReference>
<accession>A0A0K0Y0B4</accession>
<evidence type="ECO:0000256" key="1">
    <source>
        <dbReference type="SAM" id="Phobius"/>
    </source>
</evidence>
<dbReference type="KEGG" id="wma:WM2015_3007"/>
<dbReference type="AlphaFoldDB" id="A0A0K0Y0B4"/>
<dbReference type="Proteomes" id="UP000066624">
    <property type="component" value="Chromosome"/>
</dbReference>
<evidence type="ECO:0008006" key="4">
    <source>
        <dbReference type="Google" id="ProtNLM"/>
    </source>
</evidence>
<proteinExistence type="predicted"/>
<feature type="transmembrane region" description="Helical" evidence="1">
    <location>
        <begin position="6"/>
        <end position="23"/>
    </location>
</feature>
<feature type="transmembrane region" description="Helical" evidence="1">
    <location>
        <begin position="149"/>
        <end position="168"/>
    </location>
</feature>
<feature type="transmembrane region" description="Helical" evidence="1">
    <location>
        <begin position="35"/>
        <end position="65"/>
    </location>
</feature>
<evidence type="ECO:0000313" key="2">
    <source>
        <dbReference type="EMBL" id="AKS43360.1"/>
    </source>
</evidence>
<evidence type="ECO:0000313" key="3">
    <source>
        <dbReference type="Proteomes" id="UP000066624"/>
    </source>
</evidence>
<keyword evidence="1" id="KW-0472">Membrane</keyword>
<keyword evidence="1" id="KW-1133">Transmembrane helix</keyword>
<gene>
    <name evidence="2" type="ORF">WM2015_3007</name>
</gene>
<feature type="transmembrane region" description="Helical" evidence="1">
    <location>
        <begin position="71"/>
        <end position="90"/>
    </location>
</feature>
<organism evidence="2 3">
    <name type="scientific">Wenzhouxiangella marina</name>
    <dbReference type="NCBI Taxonomy" id="1579979"/>
    <lineage>
        <taxon>Bacteria</taxon>
        <taxon>Pseudomonadati</taxon>
        <taxon>Pseudomonadota</taxon>
        <taxon>Gammaproteobacteria</taxon>
        <taxon>Chromatiales</taxon>
        <taxon>Wenzhouxiangellaceae</taxon>
        <taxon>Wenzhouxiangella</taxon>
    </lineage>
</organism>